<protein>
    <submittedName>
        <fullName evidence="1">Uncharacterized protein</fullName>
    </submittedName>
</protein>
<reference evidence="1" key="1">
    <citation type="journal article" date="2020" name="Stud. Mycol.">
        <title>101 Dothideomycetes genomes: a test case for predicting lifestyles and emergence of pathogens.</title>
        <authorList>
            <person name="Haridas S."/>
            <person name="Albert R."/>
            <person name="Binder M."/>
            <person name="Bloem J."/>
            <person name="Labutti K."/>
            <person name="Salamov A."/>
            <person name="Andreopoulos B."/>
            <person name="Baker S."/>
            <person name="Barry K."/>
            <person name="Bills G."/>
            <person name="Bluhm B."/>
            <person name="Cannon C."/>
            <person name="Castanera R."/>
            <person name="Culley D."/>
            <person name="Daum C."/>
            <person name="Ezra D."/>
            <person name="Gonzalez J."/>
            <person name="Henrissat B."/>
            <person name="Kuo A."/>
            <person name="Liang C."/>
            <person name="Lipzen A."/>
            <person name="Lutzoni F."/>
            <person name="Magnuson J."/>
            <person name="Mondo S."/>
            <person name="Nolan M."/>
            <person name="Ohm R."/>
            <person name="Pangilinan J."/>
            <person name="Park H.-J."/>
            <person name="Ramirez L."/>
            <person name="Alfaro M."/>
            <person name="Sun H."/>
            <person name="Tritt A."/>
            <person name="Yoshinaga Y."/>
            <person name="Zwiers L.-H."/>
            <person name="Turgeon B."/>
            <person name="Goodwin S."/>
            <person name="Spatafora J."/>
            <person name="Crous P."/>
            <person name="Grigoriev I."/>
        </authorList>
    </citation>
    <scope>NUCLEOTIDE SEQUENCE</scope>
    <source>
        <strain evidence="1">CBS 379.55</strain>
    </source>
</reference>
<name>A0A6A6JVY4_WESOR</name>
<evidence type="ECO:0000313" key="1">
    <source>
        <dbReference type="EMBL" id="KAF2280780.1"/>
    </source>
</evidence>
<dbReference type="RefSeq" id="XP_033658317.1">
    <property type="nucleotide sequence ID" value="XM_033800497.1"/>
</dbReference>
<dbReference type="Proteomes" id="UP000800097">
    <property type="component" value="Unassembled WGS sequence"/>
</dbReference>
<accession>A0A6A6JVY4</accession>
<organism evidence="1 2">
    <name type="scientific">Westerdykella ornata</name>
    <dbReference type="NCBI Taxonomy" id="318751"/>
    <lineage>
        <taxon>Eukaryota</taxon>
        <taxon>Fungi</taxon>
        <taxon>Dikarya</taxon>
        <taxon>Ascomycota</taxon>
        <taxon>Pezizomycotina</taxon>
        <taxon>Dothideomycetes</taxon>
        <taxon>Pleosporomycetidae</taxon>
        <taxon>Pleosporales</taxon>
        <taxon>Sporormiaceae</taxon>
        <taxon>Westerdykella</taxon>
    </lineage>
</organism>
<dbReference type="EMBL" id="ML986484">
    <property type="protein sequence ID" value="KAF2280780.1"/>
    <property type="molecule type" value="Genomic_DNA"/>
</dbReference>
<keyword evidence="2" id="KW-1185">Reference proteome</keyword>
<sequence>MSDGLSIGGAGRVAWCGSQLPRPFSSTPREKLPKLLASFTTQPAPHHHHTTRLRTLYRSSALLQGACDILLSVPGSGRNADLVPDDGFAPELQYPTLTTPPATRGFVPLPSISGQKEVVAAIAMPSDRNLQASPSSAGPWSLGARTAVKGSLRAPTGTAVRSPWTANGANLLPVLLWARYTP</sequence>
<dbReference type="GeneID" id="54553672"/>
<dbReference type="AlphaFoldDB" id="A0A6A6JVY4"/>
<evidence type="ECO:0000313" key="2">
    <source>
        <dbReference type="Proteomes" id="UP000800097"/>
    </source>
</evidence>
<proteinExistence type="predicted"/>
<gene>
    <name evidence="1" type="ORF">EI97DRAFT_454027</name>
</gene>